<evidence type="ECO:0000256" key="2">
    <source>
        <dbReference type="RuleBase" id="RU003457"/>
    </source>
</evidence>
<feature type="domain" description="Pirin C-terminal" evidence="4">
    <location>
        <begin position="213"/>
        <end position="313"/>
    </location>
</feature>
<keyword evidence="6" id="KW-1185">Reference proteome</keyword>
<dbReference type="Pfam" id="PF05726">
    <property type="entry name" value="Pirin_C"/>
    <property type="match status" value="1"/>
</dbReference>
<feature type="domain" description="Pirin N-terminal" evidence="3">
    <location>
        <begin position="61"/>
        <end position="139"/>
    </location>
</feature>
<evidence type="ECO:0000256" key="1">
    <source>
        <dbReference type="ARBA" id="ARBA00008416"/>
    </source>
</evidence>
<dbReference type="PANTHER" id="PTHR13903:SF8">
    <property type="entry name" value="PIRIN"/>
    <property type="match status" value="1"/>
</dbReference>
<protein>
    <recommendedName>
        <fullName evidence="7">Pirin</fullName>
    </recommendedName>
</protein>
<evidence type="ECO:0000313" key="6">
    <source>
        <dbReference type="Proteomes" id="UP000295729"/>
    </source>
</evidence>
<dbReference type="PANTHER" id="PTHR13903">
    <property type="entry name" value="PIRIN-RELATED"/>
    <property type="match status" value="1"/>
</dbReference>
<dbReference type="CDD" id="cd02247">
    <property type="entry name" value="cupin_pirin_C"/>
    <property type="match status" value="1"/>
</dbReference>
<comment type="caution">
    <text evidence="5">The sequence shown here is derived from an EMBL/GenBank/DDBJ whole genome shotgun (WGS) entry which is preliminary data.</text>
</comment>
<organism evidence="5 6">
    <name type="scientific">Marinomonas communis</name>
    <dbReference type="NCBI Taxonomy" id="28254"/>
    <lineage>
        <taxon>Bacteria</taxon>
        <taxon>Pseudomonadati</taxon>
        <taxon>Pseudomonadota</taxon>
        <taxon>Gammaproteobacteria</taxon>
        <taxon>Oceanospirillales</taxon>
        <taxon>Oceanospirillaceae</taxon>
        <taxon>Marinomonas</taxon>
    </lineage>
</organism>
<dbReference type="RefSeq" id="WP_133564251.1">
    <property type="nucleotide sequence ID" value="NZ_SNZA01000005.1"/>
</dbReference>
<dbReference type="InterPro" id="IPR014710">
    <property type="entry name" value="RmlC-like_jellyroll"/>
</dbReference>
<evidence type="ECO:0000313" key="5">
    <source>
        <dbReference type="EMBL" id="TDR06849.1"/>
    </source>
</evidence>
<proteinExistence type="inferred from homology"/>
<dbReference type="SUPFAM" id="SSF51182">
    <property type="entry name" value="RmlC-like cupins"/>
    <property type="match status" value="1"/>
</dbReference>
<gene>
    <name evidence="5" type="ORF">C8D85_3036</name>
</gene>
<dbReference type="InterPro" id="IPR003829">
    <property type="entry name" value="Pirin_N_dom"/>
</dbReference>
<dbReference type="EMBL" id="SNZA01000005">
    <property type="protein sequence ID" value="TDR06849.1"/>
    <property type="molecule type" value="Genomic_DNA"/>
</dbReference>
<reference evidence="5 6" key="1">
    <citation type="submission" date="2019-03" db="EMBL/GenBank/DDBJ databases">
        <title>Genomic Encyclopedia of Type Strains, Phase IV (KMG-IV): sequencing the most valuable type-strain genomes for metagenomic binning, comparative biology and taxonomic classification.</title>
        <authorList>
            <person name="Goeker M."/>
        </authorList>
    </citation>
    <scope>NUCLEOTIDE SEQUENCE [LARGE SCALE GENOMIC DNA]</scope>
    <source>
        <strain evidence="5 6">DSM 5604</strain>
    </source>
</reference>
<dbReference type="InterPro" id="IPR012093">
    <property type="entry name" value="Pirin"/>
</dbReference>
<evidence type="ECO:0000259" key="4">
    <source>
        <dbReference type="Pfam" id="PF05726"/>
    </source>
</evidence>
<dbReference type="InterPro" id="IPR011051">
    <property type="entry name" value="RmlC_Cupin_sf"/>
</dbReference>
<dbReference type="Gene3D" id="2.60.120.10">
    <property type="entry name" value="Jelly Rolls"/>
    <property type="match status" value="2"/>
</dbReference>
<dbReference type="OrthoDB" id="9780903at2"/>
<dbReference type="InterPro" id="IPR008778">
    <property type="entry name" value="Pirin_C_dom"/>
</dbReference>
<accession>A0A4R6X434</accession>
<dbReference type="Pfam" id="PF02678">
    <property type="entry name" value="Pirin"/>
    <property type="match status" value="1"/>
</dbReference>
<name>A0A4R6X434_9GAMM</name>
<comment type="similarity">
    <text evidence="1 2">Belongs to the pirin family.</text>
</comment>
<dbReference type="Proteomes" id="UP000295729">
    <property type="component" value="Unassembled WGS sequence"/>
</dbReference>
<evidence type="ECO:0008006" key="7">
    <source>
        <dbReference type="Google" id="ProtNLM"/>
    </source>
</evidence>
<evidence type="ECO:0000259" key="3">
    <source>
        <dbReference type="Pfam" id="PF02678"/>
    </source>
</evidence>
<sequence length="345" mass="38098">MTSVIKQRLKLDMFWPTLDPFLFCAFHNDRFPKGNGALGPSASLAGRNIGQDFAGMDGWRMYHGSKVPGFPAHPHRGFETVTIVNEGFVDHADSMGAAGRYGQGDTQWMTAGKGVQHSEMFPLVFEDKPNPIELFQVWLNLPAKNKMVEPHFAMLWNEQTPVTTVKDESGHTTQVKVVAGTYHTPSGEVISPLAPPPDSWAADANNDVAIWIVDLEPNASWTLPAASAGLNRTLYFFEGESGTFDGLKVAVQEAYVVDSQSAVDIHNTGSKARFLLLQGRPISEPVQQHGPFVMNTRQELQQAFYDYQQTQFGGWPWQASDQTHGNDKGRFAKYADGKVEEPGTV</sequence>
<dbReference type="AlphaFoldDB" id="A0A4R6X434"/>
<dbReference type="CDD" id="cd02909">
    <property type="entry name" value="cupin_pirin_N"/>
    <property type="match status" value="1"/>
</dbReference>